<keyword evidence="11" id="KW-0732">Signal</keyword>
<reference evidence="15 16" key="1">
    <citation type="submission" date="2016-01" db="EMBL/GenBank/DDBJ databases">
        <title>Complete genome and mega plasmid sequence of Sphingomonas panacis DCY99 elicits systemic resistance in rice to Xanthomonas oryzae.</title>
        <authorList>
            <person name="Kim Y.J."/>
            <person name="Yang D.C."/>
            <person name="Sing P."/>
        </authorList>
    </citation>
    <scope>NUCLEOTIDE SEQUENCE [LARGE SCALE GENOMIC DNA]</scope>
    <source>
        <strain evidence="15 16">DCY99</strain>
    </source>
</reference>
<dbReference type="Gene3D" id="3.40.50.880">
    <property type="match status" value="1"/>
</dbReference>
<feature type="domain" description="Beta-galactosidase C-terminal" evidence="14">
    <location>
        <begin position="644"/>
        <end position="694"/>
    </location>
</feature>
<dbReference type="EC" id="3.2.1.23" evidence="3 8"/>
<evidence type="ECO:0000256" key="10">
    <source>
        <dbReference type="PIRSR" id="PIRSR001084-2"/>
    </source>
</evidence>
<dbReference type="GO" id="GO:0006012">
    <property type="term" value="P:galactose metabolic process"/>
    <property type="evidence" value="ECO:0007669"/>
    <property type="project" value="InterPro"/>
</dbReference>
<evidence type="ECO:0000259" key="12">
    <source>
        <dbReference type="Pfam" id="PF02449"/>
    </source>
</evidence>
<feature type="active site" description="Nucleophile" evidence="9">
    <location>
        <position position="333"/>
    </location>
</feature>
<evidence type="ECO:0000256" key="9">
    <source>
        <dbReference type="PIRSR" id="PIRSR001084-1"/>
    </source>
</evidence>
<dbReference type="KEGG" id="span:AWL63_22175"/>
<feature type="binding site" evidence="10">
    <location>
        <position position="342"/>
    </location>
    <ligand>
        <name>substrate</name>
    </ligand>
</feature>
<keyword evidence="6" id="KW-0862">Zinc</keyword>
<dbReference type="InterPro" id="IPR013738">
    <property type="entry name" value="Beta_galactosidase_Trimer"/>
</dbReference>
<feature type="chain" id="PRO_5008556425" description="Beta-galactosidase" evidence="11">
    <location>
        <begin position="27"/>
        <end position="700"/>
    </location>
</feature>
<keyword evidence="4" id="KW-0479">Metal-binding</keyword>
<organism evidence="15 16">
    <name type="scientific">Sphingomonas panacis</name>
    <dbReference type="NCBI Taxonomy" id="1560345"/>
    <lineage>
        <taxon>Bacteria</taxon>
        <taxon>Pseudomonadati</taxon>
        <taxon>Pseudomonadota</taxon>
        <taxon>Alphaproteobacteria</taxon>
        <taxon>Sphingomonadales</taxon>
        <taxon>Sphingomonadaceae</taxon>
        <taxon>Sphingomonas</taxon>
    </lineage>
</organism>
<dbReference type="CDD" id="cd03143">
    <property type="entry name" value="A4_beta-galactosidase_middle_domain"/>
    <property type="match status" value="1"/>
</dbReference>
<dbReference type="PANTHER" id="PTHR36447:SF2">
    <property type="entry name" value="BETA-GALACTOSIDASE YESZ"/>
    <property type="match status" value="1"/>
</dbReference>
<dbReference type="Pfam" id="PF02449">
    <property type="entry name" value="Glyco_hydro_42"/>
    <property type="match status" value="1"/>
</dbReference>
<sequence>MEGRIMQRFVKALASAIVALPAAAQAQVPDTILYGVAYYDEYTPVDRVDEDARMMKAAGISVVRIAESTWGTLEPQPGVFDFSHVDRMLAAMHKQGIKVIVGTPTYAVPTWLARQHPNVLIVGRDGVRAQYGSRQNMDITDPDYRAAAERVIVALVDHVKDHPAVIGYQLDNETSSFNTSGPAVQAAFVQSIKAKWPSLDALNQAWGLNYWSNRINRWEDFPSTNGSINASMSNAFAAYQRSLVTDFLAWQAKLVRAHARPGQFMTQNFSLGWREGSYGIQPEADHWKAARSLDIAGIDIYHPTQDKLTGAEIAFGGDEARSIRNGQNYLVLETEAQGFPQWTPYPGQLRLQAFSHLASGAQMVAYWHWATTANAAETYWRGLLSQDYKPNAEYAAAKEIGAEIARLGPKLAGMTKHNQVAVYVSNTAQTAFNSFKPEGIEYNQVMRPFYDALYRMNVEADILSPDSTRKLDDYKLIVVPALYAASDAEIARLNDYAKRGGHLLYTFKSGFSDENTKVRYAAQPGAIAEAAGVTYQEYTIPVGVTLAGNPFGVSDADNAPRWWMEMLKPTTAEVVARYQHPSWPAGAAMTRNHWGKGEVSYVGFMPSDALAEKIVAAEVARAGVEPSVAGVQFPLIVRGGTLKNGHKVRYVLNYSAVPQHLAAPASGTELLHERKVQRGGSIDLAAWDVAIIEEDGRSGS</sequence>
<evidence type="ECO:0000256" key="2">
    <source>
        <dbReference type="ARBA" id="ARBA00005940"/>
    </source>
</evidence>
<dbReference type="GO" id="GO:0009341">
    <property type="term" value="C:beta-galactosidase complex"/>
    <property type="evidence" value="ECO:0007669"/>
    <property type="project" value="InterPro"/>
</dbReference>
<dbReference type="InterPro" id="IPR013780">
    <property type="entry name" value="Glyco_hydro_b"/>
</dbReference>
<dbReference type="Gene3D" id="2.60.40.1180">
    <property type="entry name" value="Golgi alpha-mannosidase II"/>
    <property type="match status" value="1"/>
</dbReference>
<dbReference type="InterPro" id="IPR017853">
    <property type="entry name" value="GH"/>
</dbReference>
<feature type="domain" description="Glycoside hydrolase family 42 N-terminal" evidence="12">
    <location>
        <begin position="38"/>
        <end position="406"/>
    </location>
</feature>
<feature type="active site" description="Proton donor" evidence="9">
    <location>
        <position position="173"/>
    </location>
</feature>
<evidence type="ECO:0000256" key="4">
    <source>
        <dbReference type="ARBA" id="ARBA00022723"/>
    </source>
</evidence>
<evidence type="ECO:0000256" key="11">
    <source>
        <dbReference type="SAM" id="SignalP"/>
    </source>
</evidence>
<dbReference type="Pfam" id="PF08533">
    <property type="entry name" value="Glyco_hydro_42C"/>
    <property type="match status" value="1"/>
</dbReference>
<dbReference type="PANTHER" id="PTHR36447">
    <property type="entry name" value="BETA-GALACTOSIDASE GANA"/>
    <property type="match status" value="1"/>
</dbReference>
<dbReference type="InterPro" id="IPR013529">
    <property type="entry name" value="Glyco_hydro_42_N"/>
</dbReference>
<dbReference type="EMBL" id="CP014168">
    <property type="protein sequence ID" value="AOH86261.1"/>
    <property type="molecule type" value="Genomic_DNA"/>
</dbReference>
<keyword evidence="16" id="KW-1185">Reference proteome</keyword>
<evidence type="ECO:0000259" key="14">
    <source>
        <dbReference type="Pfam" id="PF08533"/>
    </source>
</evidence>
<dbReference type="AlphaFoldDB" id="A0A1B3ZFQ0"/>
<feature type="binding site" evidence="10">
    <location>
        <position position="134"/>
    </location>
    <ligand>
        <name>substrate</name>
    </ligand>
</feature>
<dbReference type="SUPFAM" id="SSF51445">
    <property type="entry name" value="(Trans)glycosidases"/>
    <property type="match status" value="1"/>
</dbReference>
<dbReference type="Proteomes" id="UP000094256">
    <property type="component" value="Chromosome"/>
</dbReference>
<evidence type="ECO:0000313" key="16">
    <source>
        <dbReference type="Proteomes" id="UP000094256"/>
    </source>
</evidence>
<evidence type="ECO:0000313" key="15">
    <source>
        <dbReference type="EMBL" id="AOH86261.1"/>
    </source>
</evidence>
<dbReference type="GO" id="GO:0046872">
    <property type="term" value="F:metal ion binding"/>
    <property type="evidence" value="ECO:0007669"/>
    <property type="project" value="UniProtKB-KW"/>
</dbReference>
<evidence type="ECO:0000259" key="13">
    <source>
        <dbReference type="Pfam" id="PF08532"/>
    </source>
</evidence>
<keyword evidence="5 8" id="KW-0378">Hydrolase</keyword>
<dbReference type="InterPro" id="IPR013739">
    <property type="entry name" value="Beta_galactosidase_C"/>
</dbReference>
<gene>
    <name evidence="15" type="ORF">AWL63_22175</name>
</gene>
<dbReference type="GO" id="GO:0004565">
    <property type="term" value="F:beta-galactosidase activity"/>
    <property type="evidence" value="ECO:0007669"/>
    <property type="project" value="UniProtKB-EC"/>
</dbReference>
<evidence type="ECO:0000256" key="1">
    <source>
        <dbReference type="ARBA" id="ARBA00001412"/>
    </source>
</evidence>
<dbReference type="InterPro" id="IPR029062">
    <property type="entry name" value="Class_I_gatase-like"/>
</dbReference>
<comment type="catalytic activity">
    <reaction evidence="1 8">
        <text>Hydrolysis of terminal non-reducing beta-D-galactose residues in beta-D-galactosides.</text>
        <dbReference type="EC" id="3.2.1.23"/>
    </reaction>
</comment>
<proteinExistence type="inferred from homology"/>
<name>A0A1B3ZFQ0_9SPHN</name>
<dbReference type="RefSeq" id="WP_069206772.1">
    <property type="nucleotide sequence ID" value="NZ_CP014168.1"/>
</dbReference>
<dbReference type="PIRSF" id="PIRSF001084">
    <property type="entry name" value="B-galactosidase"/>
    <property type="match status" value="1"/>
</dbReference>
<evidence type="ECO:0000256" key="8">
    <source>
        <dbReference type="PIRNR" id="PIRNR001084"/>
    </source>
</evidence>
<feature type="signal peptide" evidence="11">
    <location>
        <begin position="1"/>
        <end position="26"/>
    </location>
</feature>
<accession>A0A1B3ZFQ0</accession>
<comment type="similarity">
    <text evidence="2 8">Belongs to the glycosyl hydrolase 42 family.</text>
</comment>
<feature type="binding site" evidence="10">
    <location>
        <position position="172"/>
    </location>
    <ligand>
        <name>substrate</name>
    </ligand>
</feature>
<dbReference type="InterPro" id="IPR003476">
    <property type="entry name" value="Glyco_hydro_42"/>
</dbReference>
<protein>
    <recommendedName>
        <fullName evidence="3 8">Beta-galactosidase</fullName>
        <shortName evidence="8">Beta-gal</shortName>
        <ecNumber evidence="3 8">3.2.1.23</ecNumber>
    </recommendedName>
</protein>
<dbReference type="Gene3D" id="3.20.20.80">
    <property type="entry name" value="Glycosidases"/>
    <property type="match status" value="1"/>
</dbReference>
<evidence type="ECO:0000256" key="3">
    <source>
        <dbReference type="ARBA" id="ARBA00012756"/>
    </source>
</evidence>
<evidence type="ECO:0000256" key="5">
    <source>
        <dbReference type="ARBA" id="ARBA00022801"/>
    </source>
</evidence>
<dbReference type="SUPFAM" id="SSF52317">
    <property type="entry name" value="Class I glutamine amidotransferase-like"/>
    <property type="match status" value="1"/>
</dbReference>
<keyword evidence="7 8" id="KW-0326">Glycosidase</keyword>
<dbReference type="STRING" id="1560345.AWL63_22175"/>
<feature type="domain" description="Beta-galactosidase trimerisation" evidence="13">
    <location>
        <begin position="419"/>
        <end position="624"/>
    </location>
</feature>
<evidence type="ECO:0000256" key="7">
    <source>
        <dbReference type="ARBA" id="ARBA00023295"/>
    </source>
</evidence>
<evidence type="ECO:0000256" key="6">
    <source>
        <dbReference type="ARBA" id="ARBA00022833"/>
    </source>
</evidence>
<dbReference type="Pfam" id="PF08532">
    <property type="entry name" value="Glyco_hydro_42M"/>
    <property type="match status" value="1"/>
</dbReference>